<dbReference type="Pfam" id="PF00171">
    <property type="entry name" value="Aldedh"/>
    <property type="match status" value="1"/>
</dbReference>
<dbReference type="Proteomes" id="UP000532121">
    <property type="component" value="Unassembled WGS sequence"/>
</dbReference>
<dbReference type="InterPro" id="IPR016160">
    <property type="entry name" value="Ald_DH_CS_CYS"/>
</dbReference>
<evidence type="ECO:0000313" key="9">
    <source>
        <dbReference type="Proteomes" id="UP000532121"/>
    </source>
</evidence>
<dbReference type="FunFam" id="3.40.605.10:FF:000007">
    <property type="entry name" value="NAD/NADP-dependent betaine aldehyde dehydrogenase"/>
    <property type="match status" value="1"/>
</dbReference>
<dbReference type="InterPro" id="IPR016161">
    <property type="entry name" value="Ald_DH/histidinol_DH"/>
</dbReference>
<protein>
    <recommendedName>
        <fullName evidence="3">aldehyde dehydrogenase (NAD(+))</fullName>
        <ecNumber evidence="3">1.2.1.3</ecNumber>
    </recommendedName>
</protein>
<dbReference type="EMBL" id="JABASA010000020">
    <property type="protein sequence ID" value="NMD49704.1"/>
    <property type="molecule type" value="Genomic_DNA"/>
</dbReference>
<organism evidence="8 9">
    <name type="scientific">Streptococcus ratti</name>
    <dbReference type="NCBI Taxonomy" id="1341"/>
    <lineage>
        <taxon>Bacteria</taxon>
        <taxon>Bacillati</taxon>
        <taxon>Bacillota</taxon>
        <taxon>Bacilli</taxon>
        <taxon>Lactobacillales</taxon>
        <taxon>Streptococcaceae</taxon>
        <taxon>Streptococcus</taxon>
    </lineage>
</organism>
<gene>
    <name evidence="8" type="ORF">HHO37_08525</name>
</gene>
<evidence type="ECO:0000256" key="4">
    <source>
        <dbReference type="ARBA" id="ARBA00049194"/>
    </source>
</evidence>
<dbReference type="InterPro" id="IPR016162">
    <property type="entry name" value="Ald_DH_N"/>
</dbReference>
<sequence>MKKLNQFYIDGEFVTPHGTETLDLINPVTGKKMADVTLGDEVDVQRAVDAANRALKIFSQTTKEERIAYLLKMHEVLKGRKKDLMDIMMYEYGCPLYFTDLLIQGAIDDFKNMADLLKDYDFEPRVHNSIVRLQPVGVVGVIIPWNSSNGFIATKVSAAIAAGCTVVIKASELSAQQTKVMMECFHEAGFPKGVINFVNGTGAVVGAEMTRNPGINKITFTGSTNVGKIIAKGAVDTMKRVTLELGGKAPNIILDDADFATAIPQAVLACYINSGQACVAATRLLVPKHRLEEVDQIIKDFEKDLKVGDPTAQDTVVGPMVSHTQWERVQEYIRIGIEDDKATLLIGGLGKPEGLENGNFVRPTIFTNVNNKMRIAQEEIFGPVLSVIGYKDDEDAIAIANDTPYGLGAYITGKDKDRIYRIATQIDSGRVCINGEFHDDLAPFGGFKQSGYGREFGSYGLDAYLEAKAIINKDLY</sequence>
<dbReference type="PROSITE" id="PS00070">
    <property type="entry name" value="ALDEHYDE_DEHYDR_CYS"/>
    <property type="match status" value="1"/>
</dbReference>
<evidence type="ECO:0000256" key="3">
    <source>
        <dbReference type="ARBA" id="ARBA00024226"/>
    </source>
</evidence>
<comment type="similarity">
    <text evidence="1 6">Belongs to the aldehyde dehydrogenase family.</text>
</comment>
<name>A0A7X9QHG0_STRRT</name>
<evidence type="ECO:0000256" key="2">
    <source>
        <dbReference type="ARBA" id="ARBA00023002"/>
    </source>
</evidence>
<dbReference type="Gene3D" id="3.40.309.10">
    <property type="entry name" value="Aldehyde Dehydrogenase, Chain A, domain 2"/>
    <property type="match status" value="1"/>
</dbReference>
<dbReference type="CDD" id="cd07138">
    <property type="entry name" value="ALDH_CddD_SSP0762"/>
    <property type="match status" value="1"/>
</dbReference>
<dbReference type="SUPFAM" id="SSF53720">
    <property type="entry name" value="ALDH-like"/>
    <property type="match status" value="1"/>
</dbReference>
<evidence type="ECO:0000256" key="1">
    <source>
        <dbReference type="ARBA" id="ARBA00009986"/>
    </source>
</evidence>
<comment type="caution">
    <text evidence="8">The sequence shown here is derived from an EMBL/GenBank/DDBJ whole genome shotgun (WGS) entry which is preliminary data.</text>
</comment>
<accession>A0A7X9QHG0</accession>
<dbReference type="GO" id="GO:0004029">
    <property type="term" value="F:aldehyde dehydrogenase (NAD+) activity"/>
    <property type="evidence" value="ECO:0007669"/>
    <property type="project" value="UniProtKB-EC"/>
</dbReference>
<feature type="active site" evidence="5">
    <location>
        <position position="244"/>
    </location>
</feature>
<reference evidence="8 9" key="1">
    <citation type="submission" date="2020-04" db="EMBL/GenBank/DDBJ databases">
        <title>MicrobeNet Type strains.</title>
        <authorList>
            <person name="Nicholson A.C."/>
        </authorList>
    </citation>
    <scope>NUCLEOTIDE SEQUENCE [LARGE SCALE GENOMIC DNA]</scope>
    <source>
        <strain evidence="8 9">DSM 22768</strain>
    </source>
</reference>
<dbReference type="InterPro" id="IPR029510">
    <property type="entry name" value="Ald_DH_CS_GLU"/>
</dbReference>
<dbReference type="PANTHER" id="PTHR42804">
    <property type="entry name" value="ALDEHYDE DEHYDROGENASE"/>
    <property type="match status" value="1"/>
</dbReference>
<evidence type="ECO:0000256" key="6">
    <source>
        <dbReference type="RuleBase" id="RU003345"/>
    </source>
</evidence>
<dbReference type="Gene3D" id="3.40.605.10">
    <property type="entry name" value="Aldehyde Dehydrogenase, Chain A, domain 1"/>
    <property type="match status" value="1"/>
</dbReference>
<feature type="domain" description="Aldehyde dehydrogenase" evidence="7">
    <location>
        <begin position="14"/>
        <end position="470"/>
    </location>
</feature>
<dbReference type="InterPro" id="IPR015590">
    <property type="entry name" value="Aldehyde_DH_dom"/>
</dbReference>
<dbReference type="FunFam" id="3.40.309.10:FF:000012">
    <property type="entry name" value="Betaine aldehyde dehydrogenase"/>
    <property type="match status" value="1"/>
</dbReference>
<dbReference type="EC" id="1.2.1.3" evidence="3"/>
<dbReference type="AlphaFoldDB" id="A0A7X9QHG0"/>
<evidence type="ECO:0000259" key="7">
    <source>
        <dbReference type="Pfam" id="PF00171"/>
    </source>
</evidence>
<proteinExistence type="inferred from homology"/>
<dbReference type="PANTHER" id="PTHR42804:SF1">
    <property type="entry name" value="ALDEHYDE DEHYDROGENASE-RELATED"/>
    <property type="match status" value="1"/>
</dbReference>
<evidence type="ECO:0000313" key="8">
    <source>
        <dbReference type="EMBL" id="NMD49704.1"/>
    </source>
</evidence>
<evidence type="ECO:0000256" key="5">
    <source>
        <dbReference type="PROSITE-ProRule" id="PRU10007"/>
    </source>
</evidence>
<dbReference type="InterPro" id="IPR016163">
    <property type="entry name" value="Ald_DH_C"/>
</dbReference>
<dbReference type="PROSITE" id="PS00687">
    <property type="entry name" value="ALDEHYDE_DEHYDR_GLU"/>
    <property type="match status" value="1"/>
</dbReference>
<dbReference type="RefSeq" id="WP_193523862.1">
    <property type="nucleotide sequence ID" value="NZ_JABASA010000020.1"/>
</dbReference>
<keyword evidence="2 6" id="KW-0560">Oxidoreductase</keyword>
<comment type="catalytic activity">
    <reaction evidence="4">
        <text>an aldehyde + NAD(+) + H2O = a carboxylate + NADH + 2 H(+)</text>
        <dbReference type="Rhea" id="RHEA:16185"/>
        <dbReference type="ChEBI" id="CHEBI:15377"/>
        <dbReference type="ChEBI" id="CHEBI:15378"/>
        <dbReference type="ChEBI" id="CHEBI:17478"/>
        <dbReference type="ChEBI" id="CHEBI:29067"/>
        <dbReference type="ChEBI" id="CHEBI:57540"/>
        <dbReference type="ChEBI" id="CHEBI:57945"/>
        <dbReference type="EC" id="1.2.1.3"/>
    </reaction>
</comment>